<proteinExistence type="predicted"/>
<reference evidence="3" key="1">
    <citation type="journal article" date="2019" name="Int. J. Syst. Evol. Microbiol.">
        <title>The Global Catalogue of Microorganisms (GCM) 10K type strain sequencing project: providing services to taxonomists for standard genome sequencing and annotation.</title>
        <authorList>
            <consortium name="The Broad Institute Genomics Platform"/>
            <consortium name="The Broad Institute Genome Sequencing Center for Infectious Disease"/>
            <person name="Wu L."/>
            <person name="Ma J."/>
        </authorList>
    </citation>
    <scope>NUCLEOTIDE SEQUENCE [LARGE SCALE GENOMIC DNA]</scope>
    <source>
        <strain evidence="3">NCAIM B.02333</strain>
    </source>
</reference>
<keyword evidence="3" id="KW-1185">Reference proteome</keyword>
<organism evidence="2 3">
    <name type="scientific">Aquipuribacter hungaricus</name>
    <dbReference type="NCBI Taxonomy" id="545624"/>
    <lineage>
        <taxon>Bacteria</taxon>
        <taxon>Bacillati</taxon>
        <taxon>Actinomycetota</taxon>
        <taxon>Actinomycetes</taxon>
        <taxon>Micrococcales</taxon>
        <taxon>Intrasporangiaceae</taxon>
        <taxon>Aquipuribacter</taxon>
    </lineage>
</organism>
<evidence type="ECO:0000313" key="2">
    <source>
        <dbReference type="EMBL" id="MFC3689479.1"/>
    </source>
</evidence>
<evidence type="ECO:0000313" key="3">
    <source>
        <dbReference type="Proteomes" id="UP001595685"/>
    </source>
</evidence>
<feature type="region of interest" description="Disordered" evidence="1">
    <location>
        <begin position="261"/>
        <end position="283"/>
    </location>
</feature>
<protein>
    <submittedName>
        <fullName evidence="2">Uncharacterized protein</fullName>
    </submittedName>
</protein>
<accession>A0ABV7WJA3</accession>
<feature type="compositionally biased region" description="Gly residues" evidence="1">
    <location>
        <begin position="274"/>
        <end position="283"/>
    </location>
</feature>
<feature type="region of interest" description="Disordered" evidence="1">
    <location>
        <begin position="1"/>
        <end position="40"/>
    </location>
</feature>
<evidence type="ECO:0000256" key="1">
    <source>
        <dbReference type="SAM" id="MobiDB-lite"/>
    </source>
</evidence>
<dbReference type="RefSeq" id="WP_340291782.1">
    <property type="nucleotide sequence ID" value="NZ_JBBEOI010000049.1"/>
</dbReference>
<sequence>MPAAAPTPAPGAARPATARETARETDGADDGLQVRSQGRVDGLRVLQRGADGRTGADGHEAADVLAATRTALHAVVELVMAGPQQRASGTVDLAVRPGALETVAAPRLRLEATSLAGQGGEASLLGTTSVLALAAAVGVTAGAPGGSRGGTTGIGLDDPLQVDTDLATALLDWFAVGAAALLTVAPGEQAVLRPDDLRLSVTVDGVVCGVSPGDGTSVHPYAFVVPAGAGAGHAHQQTWSQVPDAGSVAAFFADGRARVLAGSTGSPGGRTAVDGGGAPPASR</sequence>
<dbReference type="Proteomes" id="UP001595685">
    <property type="component" value="Unassembled WGS sequence"/>
</dbReference>
<comment type="caution">
    <text evidence="2">The sequence shown here is derived from an EMBL/GenBank/DDBJ whole genome shotgun (WGS) entry which is preliminary data.</text>
</comment>
<dbReference type="EMBL" id="JBHRWW010000010">
    <property type="protein sequence ID" value="MFC3689479.1"/>
    <property type="molecule type" value="Genomic_DNA"/>
</dbReference>
<name>A0ABV7WJA3_9MICO</name>
<feature type="compositionally biased region" description="Low complexity" evidence="1">
    <location>
        <begin position="10"/>
        <end position="19"/>
    </location>
</feature>
<gene>
    <name evidence="2" type="ORF">ACFOLH_14100</name>
</gene>